<reference evidence="2" key="1">
    <citation type="journal article" date="2012" name="Bioengineered">
        <title>Additional insights into the genome of the oleaginous model alga Nannochloropsis gaditana.</title>
        <authorList>
            <person name="Jinkerson R.E."/>
            <person name="Radakovits R."/>
            <person name="Posewitz M.C."/>
        </authorList>
    </citation>
    <scope>NUCLEOTIDE SEQUENCE</scope>
    <source>
        <strain evidence="2">CCMP526</strain>
    </source>
</reference>
<evidence type="ECO:0000313" key="2">
    <source>
        <dbReference type="EMBL" id="AFJ69131.1"/>
    </source>
</evidence>
<protein>
    <submittedName>
        <fullName evidence="2">Uncharacterized protein</fullName>
    </submittedName>
</protein>
<gene>
    <name evidence="2" type="ORF">NGATSA_2048610</name>
</gene>
<evidence type="ECO:0000256" key="1">
    <source>
        <dbReference type="SAM" id="MobiDB-lite"/>
    </source>
</evidence>
<feature type="non-terminal residue" evidence="2">
    <location>
        <position position="35"/>
    </location>
</feature>
<dbReference type="EMBL" id="JU975226">
    <property type="protein sequence ID" value="AFJ69131.1"/>
    <property type="molecule type" value="mRNA"/>
</dbReference>
<organism evidence="2">
    <name type="scientific">Nannochloropsis gaditana (strain CCMP526)</name>
    <name type="common">Green microalga</name>
    <name type="synonym">Microchloropsis gaditana</name>
    <dbReference type="NCBI Taxonomy" id="1093141"/>
    <lineage>
        <taxon>Eukaryota</taxon>
        <taxon>Sar</taxon>
        <taxon>Stramenopiles</taxon>
        <taxon>Ochrophyta</taxon>
        <taxon>Eustigmatophyceae</taxon>
        <taxon>Eustigmatales</taxon>
        <taxon>Monodopsidaceae</taxon>
        <taxon>Nannochloropsis</taxon>
    </lineage>
</organism>
<dbReference type="AlphaFoldDB" id="I2CQE8"/>
<name>I2CQE8_NANGC</name>
<proteinExistence type="evidence at transcript level"/>
<sequence length="35" mass="3546">MGPGPGRGLRAHAANHPLPFFPPGGGAQGGTRRPR</sequence>
<accession>I2CQE8</accession>
<feature type="region of interest" description="Disordered" evidence="1">
    <location>
        <begin position="1"/>
        <end position="35"/>
    </location>
</feature>
<reference evidence="2" key="2">
    <citation type="journal article" date="2012" name="Nat. Commun.">
        <title>Draft genome sequence and genetic transformation of the oleaginous alga Nannochloropis gaditana.</title>
        <authorList>
            <person name="Radakovits R."/>
            <person name="Jinkerson R.E."/>
            <person name="Fuerstenberg S.I."/>
            <person name="Tae H."/>
            <person name="Settlage R.E."/>
            <person name="Boore J.L."/>
            <person name="Posewitz M.C."/>
        </authorList>
    </citation>
    <scope>NUCLEOTIDE SEQUENCE</scope>
    <source>
        <strain evidence="2">CCMP526</strain>
    </source>
</reference>